<dbReference type="OrthoDB" id="3265563at2759"/>
<comment type="caution">
    <text evidence="2">The sequence shown here is derived from an EMBL/GenBank/DDBJ whole genome shotgun (WGS) entry which is preliminary data.</text>
</comment>
<dbReference type="AlphaFoldDB" id="A0A9P5NQ45"/>
<dbReference type="Proteomes" id="UP000724874">
    <property type="component" value="Unassembled WGS sequence"/>
</dbReference>
<organism evidence="2 3">
    <name type="scientific">Gymnopilus junonius</name>
    <name type="common">Spectacular rustgill mushroom</name>
    <name type="synonym">Gymnopilus spectabilis subsp. junonius</name>
    <dbReference type="NCBI Taxonomy" id="109634"/>
    <lineage>
        <taxon>Eukaryota</taxon>
        <taxon>Fungi</taxon>
        <taxon>Dikarya</taxon>
        <taxon>Basidiomycota</taxon>
        <taxon>Agaricomycotina</taxon>
        <taxon>Agaricomycetes</taxon>
        <taxon>Agaricomycetidae</taxon>
        <taxon>Agaricales</taxon>
        <taxon>Agaricineae</taxon>
        <taxon>Hymenogastraceae</taxon>
        <taxon>Gymnopilus</taxon>
    </lineage>
</organism>
<evidence type="ECO:0000313" key="2">
    <source>
        <dbReference type="EMBL" id="KAF8904755.1"/>
    </source>
</evidence>
<reference evidence="2" key="1">
    <citation type="submission" date="2020-11" db="EMBL/GenBank/DDBJ databases">
        <authorList>
            <consortium name="DOE Joint Genome Institute"/>
            <person name="Ahrendt S."/>
            <person name="Riley R."/>
            <person name="Andreopoulos W."/>
            <person name="LaButti K."/>
            <person name="Pangilinan J."/>
            <person name="Ruiz-duenas F.J."/>
            <person name="Barrasa J.M."/>
            <person name="Sanchez-Garcia M."/>
            <person name="Camarero S."/>
            <person name="Miyauchi S."/>
            <person name="Serrano A."/>
            <person name="Linde D."/>
            <person name="Babiker R."/>
            <person name="Drula E."/>
            <person name="Ayuso-Fernandez I."/>
            <person name="Pacheco R."/>
            <person name="Padilla G."/>
            <person name="Ferreira P."/>
            <person name="Barriuso J."/>
            <person name="Kellner H."/>
            <person name="Castanera R."/>
            <person name="Alfaro M."/>
            <person name="Ramirez L."/>
            <person name="Pisabarro A.G."/>
            <person name="Kuo A."/>
            <person name="Tritt A."/>
            <person name="Lipzen A."/>
            <person name="He G."/>
            <person name="Yan M."/>
            <person name="Ng V."/>
            <person name="Cullen D."/>
            <person name="Martin F."/>
            <person name="Rosso M.-N."/>
            <person name="Henrissat B."/>
            <person name="Hibbett D."/>
            <person name="Martinez A.T."/>
            <person name="Grigoriev I.V."/>
        </authorList>
    </citation>
    <scope>NUCLEOTIDE SEQUENCE</scope>
    <source>
        <strain evidence="2">AH 44721</strain>
    </source>
</reference>
<keyword evidence="3" id="KW-1185">Reference proteome</keyword>
<feature type="transmembrane region" description="Helical" evidence="1">
    <location>
        <begin position="129"/>
        <end position="150"/>
    </location>
</feature>
<feature type="transmembrane region" description="Helical" evidence="1">
    <location>
        <begin position="99"/>
        <end position="117"/>
    </location>
</feature>
<feature type="transmembrane region" description="Helical" evidence="1">
    <location>
        <begin position="54"/>
        <end position="79"/>
    </location>
</feature>
<gene>
    <name evidence="2" type="ORF">CPB84DRAFT_654982</name>
</gene>
<feature type="transmembrane region" description="Helical" evidence="1">
    <location>
        <begin position="208"/>
        <end position="230"/>
    </location>
</feature>
<dbReference type="EMBL" id="JADNYJ010000025">
    <property type="protein sequence ID" value="KAF8904755.1"/>
    <property type="molecule type" value="Genomic_DNA"/>
</dbReference>
<evidence type="ECO:0000313" key="3">
    <source>
        <dbReference type="Proteomes" id="UP000724874"/>
    </source>
</evidence>
<keyword evidence="1" id="KW-0812">Transmembrane</keyword>
<name>A0A9P5NQ45_GYMJU</name>
<feature type="transmembrane region" description="Helical" evidence="1">
    <location>
        <begin position="242"/>
        <end position="262"/>
    </location>
</feature>
<feature type="transmembrane region" description="Helical" evidence="1">
    <location>
        <begin position="20"/>
        <end position="42"/>
    </location>
</feature>
<evidence type="ECO:0000256" key="1">
    <source>
        <dbReference type="SAM" id="Phobius"/>
    </source>
</evidence>
<keyword evidence="1" id="KW-1133">Transmembrane helix</keyword>
<keyword evidence="1" id="KW-0472">Membrane</keyword>
<accession>A0A9P5NQ45</accession>
<protein>
    <submittedName>
        <fullName evidence="2">Uncharacterized protein</fullName>
    </submittedName>
</protein>
<sequence>MPGSLVPGSNVVLENNTLASIIAAVTYGIAIVLYMISVLALLNSGSKYSKKKKNLLLVYITLMFLTSTTAYISSTLYLVQTLFNVKLLKGRVRLTDPAWIYPLSILGADAFMVMRCIALYRGMSARIRLTLIFTCGLSFLLVLGLEWFKFILPKRFTQAEAILGFAFLSFSLFANVTLSTLISLRILYFQRYNHIVLRIAQGSVYTRIIVMCVESCAMIVIFEVAYIVLYTMPPNHGADRGSMIPLLLLPHVCAISSLLIIYRVAKGKDVATQIDLSPEIVEVERGHPTIGIHFAPSESTQTVQEA</sequence>
<proteinExistence type="predicted"/>
<feature type="transmembrane region" description="Helical" evidence="1">
    <location>
        <begin position="162"/>
        <end position="187"/>
    </location>
</feature>